<protein>
    <recommendedName>
        <fullName evidence="3">Serine/threonine protein kinase</fullName>
    </recommendedName>
</protein>
<proteinExistence type="predicted"/>
<dbReference type="EMBL" id="DQVM01000044">
    <property type="protein sequence ID" value="HIQ29408.1"/>
    <property type="molecule type" value="Genomic_DNA"/>
</dbReference>
<dbReference type="SUPFAM" id="SSF56112">
    <property type="entry name" value="Protein kinase-like (PK-like)"/>
    <property type="match status" value="1"/>
</dbReference>
<gene>
    <name evidence="1" type="ORF">EYH45_02460</name>
</gene>
<dbReference type="AlphaFoldDB" id="A0A832ZUX0"/>
<reference evidence="1" key="1">
    <citation type="journal article" date="2020" name="ISME J.">
        <title>Gammaproteobacteria mediating utilization of methyl-, sulfur- and petroleum organic compounds in deep ocean hydrothermal plumes.</title>
        <authorList>
            <person name="Zhou Z."/>
            <person name="Liu Y."/>
            <person name="Pan J."/>
            <person name="Cron B.R."/>
            <person name="Toner B.M."/>
            <person name="Anantharaman K."/>
            <person name="Breier J.A."/>
            <person name="Dick G.J."/>
            <person name="Li M."/>
        </authorList>
    </citation>
    <scope>NUCLEOTIDE SEQUENCE</scope>
    <source>
        <strain evidence="1">SZUA-1515</strain>
    </source>
</reference>
<evidence type="ECO:0000313" key="2">
    <source>
        <dbReference type="Proteomes" id="UP000608579"/>
    </source>
</evidence>
<accession>A0A832ZUX0</accession>
<sequence>MQVIRRRLDVLKSMNVDGIYVFYDEKGGVYPCVVGKGSRGVAVLCQFSGREAVVKIRRLDSPVDSMVGEAEKQLRANEAGVGPKVFAYNDDAILMEYIQGRTLEEFLKEDPDEEIVKKIFYRILVKCFRLDVVLLSHNQLRDASTHVIVKVNGEAEIIDFSHAKVSPFPKNVSQFISYVINRLEWCGDKRVLYRLLVEYKRVYSVELLQRMARFLGLKPV</sequence>
<name>A0A832ZUX0_CALS0</name>
<comment type="caution">
    <text evidence="1">The sequence shown here is derived from an EMBL/GenBank/DDBJ whole genome shotgun (WGS) entry which is preliminary data.</text>
</comment>
<organism evidence="1 2">
    <name type="scientific">Caldiarchaeum subterraneum</name>
    <dbReference type="NCBI Taxonomy" id="311458"/>
    <lineage>
        <taxon>Archaea</taxon>
        <taxon>Nitrososphaerota</taxon>
        <taxon>Candidatus Caldarchaeales</taxon>
        <taxon>Candidatus Caldarchaeaceae</taxon>
        <taxon>Candidatus Caldarchaeum</taxon>
    </lineage>
</organism>
<evidence type="ECO:0000313" key="1">
    <source>
        <dbReference type="EMBL" id="HIQ29408.1"/>
    </source>
</evidence>
<dbReference type="InterPro" id="IPR011009">
    <property type="entry name" value="Kinase-like_dom_sf"/>
</dbReference>
<dbReference type="Proteomes" id="UP000608579">
    <property type="component" value="Unassembled WGS sequence"/>
</dbReference>
<evidence type="ECO:0008006" key="3">
    <source>
        <dbReference type="Google" id="ProtNLM"/>
    </source>
</evidence>